<dbReference type="EMBL" id="BIFY01000223">
    <property type="protein sequence ID" value="GCE62906.1"/>
    <property type="molecule type" value="Genomic_DNA"/>
</dbReference>
<protein>
    <submittedName>
        <fullName evidence="2">Uncharacterized protein</fullName>
    </submittedName>
</protein>
<keyword evidence="1" id="KW-1133">Transmembrane helix</keyword>
<name>A0A402DL30_MICAE</name>
<evidence type="ECO:0000256" key="1">
    <source>
        <dbReference type="SAM" id="Phobius"/>
    </source>
</evidence>
<keyword evidence="1" id="KW-0472">Membrane</keyword>
<dbReference type="Proteomes" id="UP000289660">
    <property type="component" value="Unassembled WGS sequence"/>
</dbReference>
<sequence>METFTKLAAQATVLMLIIGLIVYGILLFLFSVNVPSVVSLVSKWPPYAFDVPMSGIAAFAIVNLLPGTKDGSLAFEAFSLKFSGPAVPATLWIVVYLSLVVSFKL</sequence>
<dbReference type="AlphaFoldDB" id="A0A402DL30"/>
<gene>
    <name evidence="2" type="ORF">MiAbB_04861</name>
</gene>
<feature type="transmembrane region" description="Helical" evidence="1">
    <location>
        <begin position="86"/>
        <end position="103"/>
    </location>
</feature>
<feature type="transmembrane region" description="Helical" evidence="1">
    <location>
        <begin position="12"/>
        <end position="32"/>
    </location>
</feature>
<evidence type="ECO:0000313" key="3">
    <source>
        <dbReference type="Proteomes" id="UP000289660"/>
    </source>
</evidence>
<evidence type="ECO:0000313" key="2">
    <source>
        <dbReference type="EMBL" id="GCE62906.1"/>
    </source>
</evidence>
<reference evidence="3" key="1">
    <citation type="submission" date="2018-12" db="EMBL/GenBank/DDBJ databases">
        <title>Genome sequence of Microcystis aeruginosa NIES-4285.</title>
        <authorList>
            <person name="Tanabe Y."/>
        </authorList>
    </citation>
    <scope>NUCLEOTIDE SEQUENCE [LARGE SCALE GENOMIC DNA]</scope>
    <source>
        <strain evidence="3">NIES-4285</strain>
    </source>
</reference>
<comment type="caution">
    <text evidence="2">The sequence shown here is derived from an EMBL/GenBank/DDBJ whole genome shotgun (WGS) entry which is preliminary data.</text>
</comment>
<dbReference type="RefSeq" id="WP_024971335.1">
    <property type="nucleotide sequence ID" value="NZ_BIFY01000223.1"/>
</dbReference>
<organism evidence="2 3">
    <name type="scientific">Microcystis aeruginosa NIES-4285</name>
    <dbReference type="NCBI Taxonomy" id="2497681"/>
    <lineage>
        <taxon>Bacteria</taxon>
        <taxon>Bacillati</taxon>
        <taxon>Cyanobacteriota</taxon>
        <taxon>Cyanophyceae</taxon>
        <taxon>Oscillatoriophycideae</taxon>
        <taxon>Chroococcales</taxon>
        <taxon>Microcystaceae</taxon>
        <taxon>Microcystis</taxon>
    </lineage>
</organism>
<keyword evidence="1" id="KW-0812">Transmembrane</keyword>
<proteinExistence type="predicted"/>
<accession>A0A402DL30</accession>
<feature type="transmembrane region" description="Helical" evidence="1">
    <location>
        <begin position="44"/>
        <end position="65"/>
    </location>
</feature>